<dbReference type="Proteomes" id="UP000663846">
    <property type="component" value="Unassembled WGS sequence"/>
</dbReference>
<evidence type="ECO:0000256" key="1">
    <source>
        <dbReference type="SAM" id="MobiDB-lite"/>
    </source>
</evidence>
<dbReference type="EMBL" id="CAJMWS010000436">
    <property type="protein sequence ID" value="CAE6444095.1"/>
    <property type="molecule type" value="Genomic_DNA"/>
</dbReference>
<proteinExistence type="predicted"/>
<feature type="compositionally biased region" description="Polar residues" evidence="1">
    <location>
        <begin position="275"/>
        <end position="298"/>
    </location>
</feature>
<evidence type="ECO:0000313" key="2">
    <source>
        <dbReference type="EMBL" id="CAE6444095.1"/>
    </source>
</evidence>
<name>A0A8H3AZH0_9AGAM</name>
<dbReference type="AlphaFoldDB" id="A0A8H3AZH0"/>
<sequence length="394" mass="43115">MSQPRDFRGMLYRLDNATKYESIPALVQHMMDETVLDGVLELKLIARTSDPASTNGSTQTSLPSSFISFRREGSEVNAVALYGPRSSPRHPINSTSGRSSASRSSFVPSDFSLEVKKRYGPRTTLVWVFSPLVQRLITEGASTVIFECRSYLAGSDVAREARKADAAAAAAAAAERESKYLYPQQTTTYHNQNVAYNPNVNQWQPQQQQYQCAVPTQVTYGAPAYASSAWNGATYQLNNIPNVPNVPYNDQYVNQFGHATSEQQYHPLYPRTGHETFQTSTNTHPQQRPQHPVSGSSTRVHRNTPSPPRAEKDDDAVELLTRRAPFKRMIGYAGKKYDGSVVAYEVVDGVAATAFDDGFSGIGMAAIQAMGNGISLASPYTSHGSRGGGSSHPF</sequence>
<gene>
    <name evidence="2" type="ORF">RDB_LOCUS135034</name>
</gene>
<accession>A0A8H3AZH0</accession>
<feature type="compositionally biased region" description="Low complexity" evidence="1">
    <location>
        <begin position="94"/>
        <end position="105"/>
    </location>
</feature>
<feature type="region of interest" description="Disordered" evidence="1">
    <location>
        <begin position="271"/>
        <end position="316"/>
    </location>
</feature>
<protein>
    <submittedName>
        <fullName evidence="2">Uncharacterized protein</fullName>
    </submittedName>
</protein>
<organism evidence="2 3">
    <name type="scientific">Rhizoctonia solani</name>
    <dbReference type="NCBI Taxonomy" id="456999"/>
    <lineage>
        <taxon>Eukaryota</taxon>
        <taxon>Fungi</taxon>
        <taxon>Dikarya</taxon>
        <taxon>Basidiomycota</taxon>
        <taxon>Agaricomycotina</taxon>
        <taxon>Agaricomycetes</taxon>
        <taxon>Cantharellales</taxon>
        <taxon>Ceratobasidiaceae</taxon>
        <taxon>Rhizoctonia</taxon>
    </lineage>
</organism>
<reference evidence="2" key="1">
    <citation type="submission" date="2021-01" db="EMBL/GenBank/DDBJ databases">
        <authorList>
            <person name="Kaushik A."/>
        </authorList>
    </citation>
    <scope>NUCLEOTIDE SEQUENCE</scope>
    <source>
        <strain evidence="2">AG1-1C</strain>
    </source>
</reference>
<comment type="caution">
    <text evidence="2">The sequence shown here is derived from an EMBL/GenBank/DDBJ whole genome shotgun (WGS) entry which is preliminary data.</text>
</comment>
<feature type="region of interest" description="Disordered" evidence="1">
    <location>
        <begin position="80"/>
        <end position="105"/>
    </location>
</feature>
<evidence type="ECO:0000313" key="3">
    <source>
        <dbReference type="Proteomes" id="UP000663846"/>
    </source>
</evidence>